<sequence>MKIYRLQKIGSINGLALCEEPTPQPGPGEVLINIKATSLNFRDLSIISGQSPFPLEEGRVQLSDAAGIVEAVGTGVTRFAVGDRVVNNFMPGWHSGSFREFTPQYGTQLDGWMAEYRAVDQNELVAIPDSISFEDAATLPCAAVTGWNAVAGVGPQHSVLTQGSGGVSLFALQFAKARGAKVIATTSSAEKAQRLLALGADHVINYAENPNWGEQAKALTDGRGVDRVVEVGGPGTFAQSLKAVALSGQVSMVGVLAQGEMPSYLEMFLTFARFQTIVTGNRQDLQDVIAAVAQNRIRPVIDSRFSFDDGKAAFEHFGKRNLFGKVVITNER</sequence>
<dbReference type="InterPro" id="IPR011032">
    <property type="entry name" value="GroES-like_sf"/>
</dbReference>
<proteinExistence type="predicted"/>
<dbReference type="InterPro" id="IPR020843">
    <property type="entry name" value="ER"/>
</dbReference>
<feature type="domain" description="Enoyl reductase (ER)" evidence="1">
    <location>
        <begin position="10"/>
        <end position="328"/>
    </location>
</feature>
<dbReference type="SUPFAM" id="SSF51735">
    <property type="entry name" value="NAD(P)-binding Rossmann-fold domains"/>
    <property type="match status" value="1"/>
</dbReference>
<protein>
    <submittedName>
        <fullName evidence="2">Alcohol dehydrogenase</fullName>
    </submittedName>
</protein>
<dbReference type="AlphaFoldDB" id="A0A0D0J025"/>
<dbReference type="PANTHER" id="PTHR45033:SF2">
    <property type="entry name" value="ZINC-TYPE ALCOHOL DEHYDROGENASE-LIKE PROTEIN C1773.06C"/>
    <property type="match status" value="1"/>
</dbReference>
<dbReference type="Gene3D" id="3.90.180.10">
    <property type="entry name" value="Medium-chain alcohol dehydrogenases, catalytic domain"/>
    <property type="match status" value="1"/>
</dbReference>
<dbReference type="EMBL" id="JXQW01000038">
    <property type="protein sequence ID" value="KIP98825.1"/>
    <property type="molecule type" value="Genomic_DNA"/>
</dbReference>
<dbReference type="SUPFAM" id="SSF50129">
    <property type="entry name" value="GroES-like"/>
    <property type="match status" value="1"/>
</dbReference>
<dbReference type="PANTHER" id="PTHR45033">
    <property type="match status" value="1"/>
</dbReference>
<dbReference type="RefSeq" id="WP_042554570.1">
    <property type="nucleotide sequence ID" value="NZ_JXQW01000038.1"/>
</dbReference>
<accession>A0A0D0J025</accession>
<dbReference type="CDD" id="cd08276">
    <property type="entry name" value="MDR7"/>
    <property type="match status" value="1"/>
</dbReference>
<dbReference type="InterPro" id="IPR052711">
    <property type="entry name" value="Zinc_ADH-like"/>
</dbReference>
<dbReference type="Gene3D" id="3.40.50.720">
    <property type="entry name" value="NAD(P)-binding Rossmann-like Domain"/>
    <property type="match status" value="1"/>
</dbReference>
<dbReference type="Pfam" id="PF08240">
    <property type="entry name" value="ADH_N"/>
    <property type="match status" value="1"/>
</dbReference>
<dbReference type="InterPro" id="IPR013149">
    <property type="entry name" value="ADH-like_C"/>
</dbReference>
<dbReference type="OrthoDB" id="9787435at2"/>
<gene>
    <name evidence="2" type="ORF">RU08_14615</name>
</gene>
<dbReference type="Proteomes" id="UP000032068">
    <property type="component" value="Unassembled WGS sequence"/>
</dbReference>
<evidence type="ECO:0000259" key="1">
    <source>
        <dbReference type="SMART" id="SM00829"/>
    </source>
</evidence>
<dbReference type="InterPro" id="IPR013154">
    <property type="entry name" value="ADH-like_N"/>
</dbReference>
<reference evidence="2 3" key="1">
    <citation type="submission" date="2014-12" db="EMBL/GenBank/DDBJ databases">
        <title>16Stimator: statistical estimation of ribosomal gene copy numbers from draft genome assemblies.</title>
        <authorList>
            <person name="Perisin M.A."/>
            <person name="Vetter M."/>
            <person name="Gilbert J.A."/>
            <person name="Bergelson J."/>
        </authorList>
    </citation>
    <scope>NUCLEOTIDE SEQUENCE [LARGE SCALE GENOMIC DNA]</scope>
    <source>
        <strain evidence="2 3">MEJ086</strain>
    </source>
</reference>
<dbReference type="GO" id="GO:0016491">
    <property type="term" value="F:oxidoreductase activity"/>
    <property type="evidence" value="ECO:0007669"/>
    <property type="project" value="InterPro"/>
</dbReference>
<organism evidence="2 3">
    <name type="scientific">Pseudomonas fulva</name>
    <dbReference type="NCBI Taxonomy" id="47880"/>
    <lineage>
        <taxon>Bacteria</taxon>
        <taxon>Pseudomonadati</taxon>
        <taxon>Pseudomonadota</taxon>
        <taxon>Gammaproteobacteria</taxon>
        <taxon>Pseudomonadales</taxon>
        <taxon>Pseudomonadaceae</taxon>
        <taxon>Pseudomonas</taxon>
    </lineage>
</organism>
<evidence type="ECO:0000313" key="3">
    <source>
        <dbReference type="Proteomes" id="UP000032068"/>
    </source>
</evidence>
<dbReference type="SMART" id="SM00829">
    <property type="entry name" value="PKS_ER"/>
    <property type="match status" value="1"/>
</dbReference>
<comment type="caution">
    <text evidence="2">The sequence shown here is derived from an EMBL/GenBank/DDBJ whole genome shotgun (WGS) entry which is preliminary data.</text>
</comment>
<evidence type="ECO:0000313" key="2">
    <source>
        <dbReference type="EMBL" id="KIP98825.1"/>
    </source>
</evidence>
<dbReference type="InterPro" id="IPR036291">
    <property type="entry name" value="NAD(P)-bd_dom_sf"/>
</dbReference>
<dbReference type="Pfam" id="PF00107">
    <property type="entry name" value="ADH_zinc_N"/>
    <property type="match status" value="1"/>
</dbReference>
<name>A0A0D0J025_9PSED</name>